<keyword evidence="2" id="KW-0813">Transport</keyword>
<dbReference type="PANTHER" id="PTHR15954:SF4">
    <property type="entry name" value="VACUOLAR PROTEIN SORTING-ASSOCIATED PROTEIN 51 HOMOLOG"/>
    <property type="match status" value="1"/>
</dbReference>
<evidence type="ECO:0000256" key="2">
    <source>
        <dbReference type="RuleBase" id="RU368010"/>
    </source>
</evidence>
<comment type="subcellular location">
    <subcellularLocation>
        <location evidence="2">Golgi apparatus</location>
        <location evidence="2">trans-Golgi network</location>
    </subcellularLocation>
</comment>
<name>A0ABR4AJX9_9LECA</name>
<dbReference type="EMBL" id="JBEFKJ010000006">
    <property type="protein sequence ID" value="KAL2045760.1"/>
    <property type="molecule type" value="Genomic_DNA"/>
</dbReference>
<sequence>MSTITSPRPTNPSPSLTSTPTTSRTTSPAPQPRRANRTALRDYYNLTTTTNTTTTTTPAAPGPSTNTPRVPSPPPTTPKTSELDAPAFDAEAYVKAVLAGQGLEGVLRVEGGLISEIKGLDGERKALVYDNYSKLIVATDTIRRMRLNMDPLTARGGMLSPAVGYIAEVAGGLVDRAMVGEGEMGEREEGKRRRERDTVRWVLGTPRRLGGLLDEGRRGDAEKEWEEVRGLLERWKGVSGVEELKDECERVMGRS</sequence>
<protein>
    <recommendedName>
        <fullName evidence="2">Vacuolar protein sorting-associated protein 51 homolog</fullName>
    </recommendedName>
</protein>
<feature type="region of interest" description="Disordered" evidence="3">
    <location>
        <begin position="1"/>
        <end position="83"/>
    </location>
</feature>
<accession>A0ABR4AJX9</accession>
<dbReference type="PANTHER" id="PTHR15954">
    <property type="entry name" value="VACUOLAR PROTEIN SORTING-ASSOCIATED PROTEIN 51 HOMOLOG"/>
    <property type="match status" value="1"/>
</dbReference>
<evidence type="ECO:0000313" key="4">
    <source>
        <dbReference type="EMBL" id="KAL2045760.1"/>
    </source>
</evidence>
<comment type="subunit">
    <text evidence="2">Component of the Golgi-associated retrograde protein (GARP) complex.</text>
</comment>
<evidence type="ECO:0000256" key="3">
    <source>
        <dbReference type="SAM" id="MobiDB-lite"/>
    </source>
</evidence>
<comment type="function">
    <text evidence="2">Acts as component of the GARP complex that is involved in retrograde transport from early and late endosomes to the trans-Golgi network (TGN).</text>
</comment>
<evidence type="ECO:0000313" key="5">
    <source>
        <dbReference type="Proteomes" id="UP001590950"/>
    </source>
</evidence>
<proteinExistence type="inferred from homology"/>
<dbReference type="InterPro" id="IPR014812">
    <property type="entry name" value="Vps51"/>
</dbReference>
<keyword evidence="2" id="KW-0653">Protein transport</keyword>
<keyword evidence="2" id="KW-0333">Golgi apparatus</keyword>
<reference evidence="4 5" key="1">
    <citation type="submission" date="2024-09" db="EMBL/GenBank/DDBJ databases">
        <title>Rethinking Asexuality: The Enigmatic Case of Functional Sexual Genes in Lepraria (Stereocaulaceae).</title>
        <authorList>
            <person name="Doellman M."/>
            <person name="Sun Y."/>
            <person name="Barcenas-Pena A."/>
            <person name="Lumbsch H.T."/>
            <person name="Grewe F."/>
        </authorList>
    </citation>
    <scope>NUCLEOTIDE SEQUENCE [LARGE SCALE GENOMIC DNA]</scope>
    <source>
        <strain evidence="4 5">Mercado 3170</strain>
    </source>
</reference>
<gene>
    <name evidence="4" type="ORF">N7G274_002191</name>
</gene>
<evidence type="ECO:0000256" key="1">
    <source>
        <dbReference type="ARBA" id="ARBA00006080"/>
    </source>
</evidence>
<keyword evidence="5" id="KW-1185">Reference proteome</keyword>
<feature type="compositionally biased region" description="Low complexity" evidence="3">
    <location>
        <begin position="1"/>
        <end position="28"/>
    </location>
</feature>
<organism evidence="4 5">
    <name type="scientific">Stereocaulon virgatum</name>
    <dbReference type="NCBI Taxonomy" id="373712"/>
    <lineage>
        <taxon>Eukaryota</taxon>
        <taxon>Fungi</taxon>
        <taxon>Dikarya</taxon>
        <taxon>Ascomycota</taxon>
        <taxon>Pezizomycotina</taxon>
        <taxon>Lecanoromycetes</taxon>
        <taxon>OSLEUM clade</taxon>
        <taxon>Lecanoromycetidae</taxon>
        <taxon>Lecanorales</taxon>
        <taxon>Lecanorineae</taxon>
        <taxon>Stereocaulaceae</taxon>
        <taxon>Stereocaulon</taxon>
    </lineage>
</organism>
<dbReference type="Proteomes" id="UP001590950">
    <property type="component" value="Unassembled WGS sequence"/>
</dbReference>
<comment type="caution">
    <text evidence="4">The sequence shown here is derived from an EMBL/GenBank/DDBJ whole genome shotgun (WGS) entry which is preliminary data.</text>
</comment>
<feature type="compositionally biased region" description="Low complexity" evidence="3">
    <location>
        <begin position="47"/>
        <end position="69"/>
    </location>
</feature>
<keyword evidence="2" id="KW-0445">Lipid transport</keyword>
<comment type="similarity">
    <text evidence="1 2">Belongs to the VPS51 family.</text>
</comment>
<dbReference type="Pfam" id="PF08700">
    <property type="entry name" value="VPS51_Exo84_N"/>
    <property type="match status" value="1"/>
</dbReference>